<sequence>MTKSKFYSAVEYIPATSRRSRNTEGAASGRVVVTTSGGDDAGLNFHTHSNYELLEKLREQEGYLTLREENPDYAKPEEPEGAVAMEGSEDSESASDPNVEPYIYKKIKAGDADKWDGHAFGDYMNQPLRTGDDVRFKTAIGSFRTPEFVGGMTGLGGRIDEHGDAEMQSLKLRGFLEVPELRYNRVEISMGDTWYAPSAGIIESVDTTAQTITLKLEEGEIGSPRVGDICMGIFHNLNTSENASADYDDGRGNRRFAGFATCYFRITEELDTTTYKTFKYQLRPVSGAYPTQYHPAASMTFVGYGSFSNEDRQTSRYETRTYQRYLTGVSDWEFTASNIAAQYGDLSNLSVFGIEMRGYSAYLNNIYMSGVIQQFTPGGEEVPTIIDRGVWSATETYNRNDDVYWNNGHWRCLVDGTTTEPDKDAEEWVYLGGYGVLETVSIFKKSENEPAKPTELKIPPEGWTAETLPMSDQRPTWMCTGTVVDGEVKSWSAPQRVSGEPGNWTSYVFKNSDTEPAKPTSSDPIPSGWNDAPTGVGIWWMSKATIDASTGKAGAWSTPIRVTGEDGEPGPHTDFKYAKNNSTTTAPALVKTDRTPAGWSDTPPSLSSGEYLWMTQAEIDANNSLLHPTVGWATPVRISGEQGPKGDDGAPGEDGAPGKDGLQGCIIRLTEWASGVEYRNDLDLVSNGPRYIDIVTIYANNKQLKFQCSQTHTSSASNKPAAGSASAYWQQLNDMVPIYTPLLFAENAVINFLQGMEFVVHNSKTDISVNTIIAGLVGGDIPLFVGNSTPSNAPFRVAKDGSFVATKADITGTINASSGTIGNFTIDEGALKSTDSFGDMLLSSNLIKFTGSKTNLYLGVDTWPASTGGALYGPIRAEVSRSAAGGTAGNYGVYINVTGAALSDGTTTAARQSGNHALYIPEGFITGFRLRNVRTSSNRTLTDMDSVVFSTATGEITLTLPSSPKQGQIYFIRKVGSGNVKLKRGNTQHRICTNSNSQNNTEITLDWGKLWIILWDHMNSMWTANWCQY</sequence>
<dbReference type="Gene3D" id="1.20.5.320">
    <property type="entry name" value="6-Phosphogluconate Dehydrogenase, domain 3"/>
    <property type="match status" value="1"/>
</dbReference>
<protein>
    <recommendedName>
        <fullName evidence="4">Collagen-like protein</fullName>
    </recommendedName>
</protein>
<evidence type="ECO:0000313" key="3">
    <source>
        <dbReference type="Proteomes" id="UP001205035"/>
    </source>
</evidence>
<dbReference type="RefSeq" id="WP_256166485.1">
    <property type="nucleotide sequence ID" value="NZ_JANGBQ010000020.1"/>
</dbReference>
<feature type="region of interest" description="Disordered" evidence="1">
    <location>
        <begin position="67"/>
        <end position="98"/>
    </location>
</feature>
<accession>A0AAJ1CG64</accession>
<evidence type="ECO:0000313" key="2">
    <source>
        <dbReference type="EMBL" id="MCQ5083698.1"/>
    </source>
</evidence>
<feature type="region of interest" description="Disordered" evidence="1">
    <location>
        <begin position="511"/>
        <end position="530"/>
    </location>
</feature>
<evidence type="ECO:0000256" key="1">
    <source>
        <dbReference type="SAM" id="MobiDB-lite"/>
    </source>
</evidence>
<dbReference type="EMBL" id="JANGBQ010000020">
    <property type="protein sequence ID" value="MCQ5083698.1"/>
    <property type="molecule type" value="Genomic_DNA"/>
</dbReference>
<organism evidence="2 3">
    <name type="scientific">Alistipes onderdonkii</name>
    <dbReference type="NCBI Taxonomy" id="328813"/>
    <lineage>
        <taxon>Bacteria</taxon>
        <taxon>Pseudomonadati</taxon>
        <taxon>Bacteroidota</taxon>
        <taxon>Bacteroidia</taxon>
        <taxon>Bacteroidales</taxon>
        <taxon>Rikenellaceae</taxon>
        <taxon>Alistipes</taxon>
    </lineage>
</organism>
<proteinExistence type="predicted"/>
<reference evidence="2" key="1">
    <citation type="submission" date="2022-06" db="EMBL/GenBank/DDBJ databases">
        <title>Isolation of gut microbiota from human fecal samples.</title>
        <authorList>
            <person name="Pamer E.G."/>
            <person name="Barat B."/>
            <person name="Waligurski E."/>
            <person name="Medina S."/>
            <person name="Paddock L."/>
            <person name="Mostad J."/>
        </authorList>
    </citation>
    <scope>NUCLEOTIDE SEQUENCE</scope>
    <source>
        <strain evidence="2">DFI.6.22</strain>
    </source>
</reference>
<gene>
    <name evidence="2" type="ORF">NE651_12470</name>
</gene>
<feature type="region of interest" description="Disordered" evidence="1">
    <location>
        <begin position="637"/>
        <end position="660"/>
    </location>
</feature>
<feature type="compositionally biased region" description="Basic and acidic residues" evidence="1">
    <location>
        <begin position="67"/>
        <end position="78"/>
    </location>
</feature>
<dbReference type="AlphaFoldDB" id="A0AAJ1CG64"/>
<evidence type="ECO:0008006" key="4">
    <source>
        <dbReference type="Google" id="ProtNLM"/>
    </source>
</evidence>
<dbReference type="Proteomes" id="UP001205035">
    <property type="component" value="Unassembled WGS sequence"/>
</dbReference>
<comment type="caution">
    <text evidence="2">The sequence shown here is derived from an EMBL/GenBank/DDBJ whole genome shotgun (WGS) entry which is preliminary data.</text>
</comment>
<name>A0AAJ1CG64_9BACT</name>